<reference evidence="12" key="1">
    <citation type="journal article" date="2013" name="BMC Genomics">
        <title>Unscrambling butterfly oogenesis.</title>
        <authorList>
            <person name="Carter J.M."/>
            <person name="Baker S.C."/>
            <person name="Pink R."/>
            <person name="Carter D.R."/>
            <person name="Collins A."/>
            <person name="Tomlin J."/>
            <person name="Gibbs M."/>
            <person name="Breuker C.J."/>
        </authorList>
    </citation>
    <scope>NUCLEOTIDE SEQUENCE</scope>
    <source>
        <tissue evidence="12">Ovary</tissue>
    </source>
</reference>
<evidence type="ECO:0000256" key="10">
    <source>
        <dbReference type="ARBA" id="ARBA00023204"/>
    </source>
</evidence>
<name>S4P935_9NEOP</name>
<evidence type="ECO:0000256" key="8">
    <source>
        <dbReference type="ARBA" id="ARBA00023054"/>
    </source>
</evidence>
<comment type="subcellular location">
    <subcellularLocation>
        <location evidence="2">Chromosome</location>
    </subcellularLocation>
    <subcellularLocation>
        <location evidence="1">Nucleus</location>
    </subcellularLocation>
</comment>
<dbReference type="GO" id="GO:0003684">
    <property type="term" value="F:damaged DNA binding"/>
    <property type="evidence" value="ECO:0007669"/>
    <property type="project" value="TreeGrafter"/>
</dbReference>
<dbReference type="PANTHER" id="PTHR19306">
    <property type="entry name" value="STRUCTURAL MAINTENANCE OF CHROMOSOMES 5,6 SMC5, SMC6"/>
    <property type="match status" value="1"/>
</dbReference>
<keyword evidence="8" id="KW-0175">Coiled coil</keyword>
<evidence type="ECO:0000256" key="11">
    <source>
        <dbReference type="ARBA" id="ARBA00023242"/>
    </source>
</evidence>
<keyword evidence="9" id="KW-0233">DNA recombination</keyword>
<organism evidence="12">
    <name type="scientific">Pararge aegeria</name>
    <name type="common">speckled wood butterfly</name>
    <dbReference type="NCBI Taxonomy" id="116150"/>
    <lineage>
        <taxon>Eukaryota</taxon>
        <taxon>Metazoa</taxon>
        <taxon>Ecdysozoa</taxon>
        <taxon>Arthropoda</taxon>
        <taxon>Hexapoda</taxon>
        <taxon>Insecta</taxon>
        <taxon>Pterygota</taxon>
        <taxon>Neoptera</taxon>
        <taxon>Endopterygota</taxon>
        <taxon>Lepidoptera</taxon>
        <taxon>Glossata</taxon>
        <taxon>Ditrysia</taxon>
        <taxon>Papilionoidea</taxon>
        <taxon>Nymphalidae</taxon>
        <taxon>Satyrinae</taxon>
        <taxon>Satyrini</taxon>
        <taxon>Parargina</taxon>
        <taxon>Pararge</taxon>
    </lineage>
</organism>
<evidence type="ECO:0000313" key="12">
    <source>
        <dbReference type="EMBL" id="JAA85578.1"/>
    </source>
</evidence>
<evidence type="ECO:0000256" key="2">
    <source>
        <dbReference type="ARBA" id="ARBA00004286"/>
    </source>
</evidence>
<evidence type="ECO:0000256" key="7">
    <source>
        <dbReference type="ARBA" id="ARBA00022840"/>
    </source>
</evidence>
<dbReference type="Gene3D" id="3.40.50.300">
    <property type="entry name" value="P-loop containing nucleotide triphosphate hydrolases"/>
    <property type="match status" value="1"/>
</dbReference>
<dbReference type="GO" id="GO:0005524">
    <property type="term" value="F:ATP binding"/>
    <property type="evidence" value="ECO:0007669"/>
    <property type="project" value="UniProtKB-KW"/>
</dbReference>
<feature type="non-terminal residue" evidence="12">
    <location>
        <position position="92"/>
    </location>
</feature>
<dbReference type="EMBL" id="GAIX01006982">
    <property type="protein sequence ID" value="JAA85578.1"/>
    <property type="molecule type" value="Transcribed_RNA"/>
</dbReference>
<keyword evidence="10" id="KW-0234">DNA repair</keyword>
<keyword evidence="4" id="KW-0158">Chromosome</keyword>
<dbReference type="InterPro" id="IPR027417">
    <property type="entry name" value="P-loop_NTPase"/>
</dbReference>
<keyword evidence="5" id="KW-0547">Nucleotide-binding</keyword>
<evidence type="ECO:0000256" key="6">
    <source>
        <dbReference type="ARBA" id="ARBA00022763"/>
    </source>
</evidence>
<dbReference type="GO" id="GO:0030915">
    <property type="term" value="C:Smc5-Smc6 complex"/>
    <property type="evidence" value="ECO:0007669"/>
    <property type="project" value="TreeGrafter"/>
</dbReference>
<dbReference type="PANTHER" id="PTHR19306:SF6">
    <property type="entry name" value="STRUCTURAL MAINTENANCE OF CHROMOSOMES PROTEIN 6"/>
    <property type="match status" value="1"/>
</dbReference>
<keyword evidence="6" id="KW-0227">DNA damage</keyword>
<keyword evidence="7" id="KW-0067">ATP-binding</keyword>
<accession>S4P935</accession>
<dbReference type="AlphaFoldDB" id="S4P935"/>
<dbReference type="GO" id="GO:0005634">
    <property type="term" value="C:nucleus"/>
    <property type="evidence" value="ECO:0007669"/>
    <property type="project" value="UniProtKB-SubCell"/>
</dbReference>
<sequence>MRSISGQLIHTNAKVVNAIVLNLNIQVNNPISVLNQDDAKDFSVKKDPTKLYSLFMRATNLDVTEENYERARMICKSAIASCEKKNKYCMYL</sequence>
<comment type="similarity">
    <text evidence="3">Belongs to the SMC family. SMC6 subfamily.</text>
</comment>
<dbReference type="GO" id="GO:0003697">
    <property type="term" value="F:single-stranded DNA binding"/>
    <property type="evidence" value="ECO:0007669"/>
    <property type="project" value="TreeGrafter"/>
</dbReference>
<evidence type="ECO:0000256" key="4">
    <source>
        <dbReference type="ARBA" id="ARBA00022454"/>
    </source>
</evidence>
<proteinExistence type="inferred from homology"/>
<dbReference type="GO" id="GO:0000724">
    <property type="term" value="P:double-strand break repair via homologous recombination"/>
    <property type="evidence" value="ECO:0007669"/>
    <property type="project" value="TreeGrafter"/>
</dbReference>
<keyword evidence="11" id="KW-0539">Nucleus</keyword>
<evidence type="ECO:0000256" key="9">
    <source>
        <dbReference type="ARBA" id="ARBA00023172"/>
    </source>
</evidence>
<evidence type="ECO:0000256" key="3">
    <source>
        <dbReference type="ARBA" id="ARBA00006793"/>
    </source>
</evidence>
<evidence type="ECO:0000256" key="1">
    <source>
        <dbReference type="ARBA" id="ARBA00004123"/>
    </source>
</evidence>
<reference evidence="12" key="2">
    <citation type="submission" date="2013-05" db="EMBL/GenBank/DDBJ databases">
        <authorList>
            <person name="Carter J.-M."/>
            <person name="Baker S.C."/>
            <person name="Pink R."/>
            <person name="Carter D.R.F."/>
            <person name="Collins A."/>
            <person name="Tomlin J."/>
            <person name="Gibbs M."/>
            <person name="Breuker C.J."/>
        </authorList>
    </citation>
    <scope>NUCLEOTIDE SEQUENCE</scope>
    <source>
        <tissue evidence="12">Ovary</tissue>
    </source>
</reference>
<dbReference type="GO" id="GO:0035861">
    <property type="term" value="C:site of double-strand break"/>
    <property type="evidence" value="ECO:0007669"/>
    <property type="project" value="TreeGrafter"/>
</dbReference>
<evidence type="ECO:0000256" key="5">
    <source>
        <dbReference type="ARBA" id="ARBA00022741"/>
    </source>
</evidence>
<protein>
    <submittedName>
        <fullName evidence="12">Structural maintenance of chromosomes protein 6</fullName>
    </submittedName>
</protein>